<proteinExistence type="predicted"/>
<dbReference type="Proteomes" id="UP000264294">
    <property type="component" value="Unassembled WGS sequence"/>
</dbReference>
<evidence type="ECO:0000313" key="2">
    <source>
        <dbReference type="Proteomes" id="UP000264294"/>
    </source>
</evidence>
<organism evidence="1 2">
    <name type="scientific">Bacillus clarus</name>
    <dbReference type="NCBI Taxonomy" id="2338372"/>
    <lineage>
        <taxon>Bacteria</taxon>
        <taxon>Bacillati</taxon>
        <taxon>Bacillota</taxon>
        <taxon>Bacilli</taxon>
        <taxon>Bacillales</taxon>
        <taxon>Bacillaceae</taxon>
        <taxon>Bacillus</taxon>
        <taxon>Bacillus cereus group</taxon>
    </lineage>
</organism>
<accession>A0ABX9KTF5</accession>
<keyword evidence="2" id="KW-1185">Reference proteome</keyword>
<gene>
    <name evidence="1" type="ORF">D0U04_17210</name>
</gene>
<reference evidence="1 2" key="1">
    <citation type="submission" date="2018-08" db="EMBL/GenBank/DDBJ databases">
        <title>Bacillus clarus sp. nov. strain PS00077A.</title>
        <authorList>
            <person name="Mendez Acevedo M."/>
            <person name="Carroll L."/>
            <person name="Mukherjee M."/>
            <person name="Wiedmann M."/>
            <person name="Kovac J."/>
        </authorList>
    </citation>
    <scope>NUCLEOTIDE SEQUENCE [LARGE SCALE GENOMIC DNA]</scope>
    <source>
        <strain evidence="1 2">PS00077A</strain>
    </source>
</reference>
<evidence type="ECO:0000313" key="1">
    <source>
        <dbReference type="EMBL" id="RFT65778.1"/>
    </source>
</evidence>
<sequence>MLFQVLVFRVSFVICNPTFNVEKDVRLGVCVSSFFCYNVRMHIRKFKKSGEINCSFEQKYR</sequence>
<name>A0ABX9KTF5_9BACI</name>
<protein>
    <submittedName>
        <fullName evidence="1">Uncharacterized protein</fullName>
    </submittedName>
</protein>
<comment type="caution">
    <text evidence="1">The sequence shown here is derived from an EMBL/GenBank/DDBJ whole genome shotgun (WGS) entry which is preliminary data.</text>
</comment>
<dbReference type="EMBL" id="QVOD01000021">
    <property type="protein sequence ID" value="RFT65778.1"/>
    <property type="molecule type" value="Genomic_DNA"/>
</dbReference>